<dbReference type="EMBL" id="LR797034">
    <property type="protein sequence ID" value="CAB4182429.1"/>
    <property type="molecule type" value="Genomic_DNA"/>
</dbReference>
<evidence type="ECO:0000313" key="5">
    <source>
        <dbReference type="EMBL" id="CAB4199762.1"/>
    </source>
</evidence>
<sequence length="107" mass="11431">MSNPNWTIAALEAYPQAEQQTNVVFAIHWRAGLSEGEATASNYGSVGVTYVAGQPFTPFAELTQDQVVGWAKEALGAERVAEIETGLASQLQSLLNPVSISPALPWN</sequence>
<gene>
    <name evidence="4" type="ORF">UFOVP1094_4</name>
    <name evidence="5" type="ORF">UFOVP1342_4</name>
    <name evidence="6" type="ORF">UFOVP1450_54</name>
    <name evidence="7" type="ORF">UFOVP1539_47</name>
    <name evidence="2" type="ORF">UFOVP297_35</name>
    <name evidence="3" type="ORF">UFOVP917_2</name>
</gene>
<organism evidence="6">
    <name type="scientific">uncultured Caudovirales phage</name>
    <dbReference type="NCBI Taxonomy" id="2100421"/>
    <lineage>
        <taxon>Viruses</taxon>
        <taxon>Duplodnaviria</taxon>
        <taxon>Heunggongvirae</taxon>
        <taxon>Uroviricota</taxon>
        <taxon>Caudoviricetes</taxon>
        <taxon>Peduoviridae</taxon>
        <taxon>Maltschvirus</taxon>
        <taxon>Maltschvirus maltsch</taxon>
    </lineage>
</organism>
<feature type="domain" description="DUF7936" evidence="1">
    <location>
        <begin position="4"/>
        <end position="106"/>
    </location>
</feature>
<evidence type="ECO:0000313" key="3">
    <source>
        <dbReference type="EMBL" id="CAB4171172.1"/>
    </source>
</evidence>
<dbReference type="EMBL" id="LR797400">
    <property type="protein sequence ID" value="CAB4213586.1"/>
    <property type="molecule type" value="Genomic_DNA"/>
</dbReference>
<dbReference type="InterPro" id="IPR057696">
    <property type="entry name" value="DUF7936"/>
</dbReference>
<proteinExistence type="predicted"/>
<dbReference type="Pfam" id="PF25590">
    <property type="entry name" value="DUF7936"/>
    <property type="match status" value="1"/>
</dbReference>
<accession>A0A6J5SHE8</accession>
<evidence type="ECO:0000313" key="7">
    <source>
        <dbReference type="EMBL" id="CAB5228052.1"/>
    </source>
</evidence>
<dbReference type="EMBL" id="LR796310">
    <property type="protein sequence ID" value="CAB4136229.1"/>
    <property type="molecule type" value="Genomic_DNA"/>
</dbReference>
<protein>
    <recommendedName>
        <fullName evidence="1">DUF7936 domain-containing protein</fullName>
    </recommendedName>
</protein>
<evidence type="ECO:0000259" key="1">
    <source>
        <dbReference type="Pfam" id="PF25590"/>
    </source>
</evidence>
<reference evidence="6" key="1">
    <citation type="submission" date="2020-05" db="EMBL/GenBank/DDBJ databases">
        <authorList>
            <person name="Chiriac C."/>
            <person name="Salcher M."/>
            <person name="Ghai R."/>
            <person name="Kavagutti S V."/>
        </authorList>
    </citation>
    <scope>NUCLEOTIDE SEQUENCE</scope>
</reference>
<dbReference type="EMBL" id="LR796863">
    <property type="protein sequence ID" value="CAB4171172.1"/>
    <property type="molecule type" value="Genomic_DNA"/>
</dbReference>
<evidence type="ECO:0000313" key="2">
    <source>
        <dbReference type="EMBL" id="CAB4136229.1"/>
    </source>
</evidence>
<dbReference type="EMBL" id="LR797297">
    <property type="protein sequence ID" value="CAB4199762.1"/>
    <property type="molecule type" value="Genomic_DNA"/>
</dbReference>
<evidence type="ECO:0000313" key="6">
    <source>
        <dbReference type="EMBL" id="CAB4213586.1"/>
    </source>
</evidence>
<dbReference type="EMBL" id="LR798381">
    <property type="protein sequence ID" value="CAB5228052.1"/>
    <property type="molecule type" value="Genomic_DNA"/>
</dbReference>
<evidence type="ECO:0000313" key="4">
    <source>
        <dbReference type="EMBL" id="CAB4182429.1"/>
    </source>
</evidence>
<name>A0A6J5SHE8_9CAUD</name>